<comment type="caution">
    <text evidence="8">The sequence shown here is derived from an EMBL/GenBank/DDBJ whole genome shotgun (WGS) entry which is preliminary data.</text>
</comment>
<gene>
    <name evidence="8" type="ORF">HYH03_002367</name>
</gene>
<evidence type="ECO:0000256" key="3">
    <source>
        <dbReference type="ARBA" id="ARBA00022989"/>
    </source>
</evidence>
<sequence>MAAEGAAEHDDEAHAGPDLDPEAAGGAHSEGDRQQDAAAPSGRAPDGSGRRSIMDRLKAAAKALKHEVLAVYYAMDDPQTPWLARVLAFLVVAYALSPLDLIPDFIPVLGIIDDLVLLPLMIWATIWLLPKGVMQAARRRAREEPVRLGRNWFLACLIAAGWIGCLEWALWFGVRRWGSPWLVAHLAWELAALGAVCTLAFGVWLAHRVRKEARKAAKAAAKAAQAQAQAQAEAEAEAGAEAGPDVVVVVEAGDELEAGAEDEVQGSAAAVSDDDLRQPLLS</sequence>
<evidence type="ECO:0000313" key="9">
    <source>
        <dbReference type="Proteomes" id="UP000612055"/>
    </source>
</evidence>
<feature type="region of interest" description="Disordered" evidence="5">
    <location>
        <begin position="259"/>
        <end position="282"/>
    </location>
</feature>
<evidence type="ECO:0000256" key="2">
    <source>
        <dbReference type="ARBA" id="ARBA00022692"/>
    </source>
</evidence>
<keyword evidence="9" id="KW-1185">Reference proteome</keyword>
<dbReference type="EMBL" id="JAEHOE010000006">
    <property type="protein sequence ID" value="KAG2499420.1"/>
    <property type="molecule type" value="Genomic_DNA"/>
</dbReference>
<name>A0A836C426_9CHLO</name>
<evidence type="ECO:0000256" key="4">
    <source>
        <dbReference type="ARBA" id="ARBA00023136"/>
    </source>
</evidence>
<feature type="domain" description="DUF1232" evidence="7">
    <location>
        <begin position="84"/>
        <end position="120"/>
    </location>
</feature>
<organism evidence="8 9">
    <name type="scientific">Edaphochlamys debaryana</name>
    <dbReference type="NCBI Taxonomy" id="47281"/>
    <lineage>
        <taxon>Eukaryota</taxon>
        <taxon>Viridiplantae</taxon>
        <taxon>Chlorophyta</taxon>
        <taxon>core chlorophytes</taxon>
        <taxon>Chlorophyceae</taxon>
        <taxon>CS clade</taxon>
        <taxon>Chlamydomonadales</taxon>
        <taxon>Chlamydomonadales incertae sedis</taxon>
        <taxon>Edaphochlamys</taxon>
    </lineage>
</organism>
<protein>
    <recommendedName>
        <fullName evidence="7">DUF1232 domain-containing protein</fullName>
    </recommendedName>
</protein>
<dbReference type="GO" id="GO:0012505">
    <property type="term" value="C:endomembrane system"/>
    <property type="evidence" value="ECO:0007669"/>
    <property type="project" value="UniProtKB-SubCell"/>
</dbReference>
<comment type="subcellular location">
    <subcellularLocation>
        <location evidence="1">Endomembrane system</location>
        <topology evidence="1">Multi-pass membrane protein</topology>
    </subcellularLocation>
</comment>
<keyword evidence="4 6" id="KW-0472">Membrane</keyword>
<dbReference type="InterPro" id="IPR010652">
    <property type="entry name" value="DUF1232"/>
</dbReference>
<feature type="region of interest" description="Disordered" evidence="5">
    <location>
        <begin position="1"/>
        <end position="50"/>
    </location>
</feature>
<feature type="compositionally biased region" description="Basic and acidic residues" evidence="5">
    <location>
        <begin position="1"/>
        <end position="17"/>
    </location>
</feature>
<evidence type="ECO:0000256" key="6">
    <source>
        <dbReference type="SAM" id="Phobius"/>
    </source>
</evidence>
<reference evidence="8" key="1">
    <citation type="journal article" date="2020" name="bioRxiv">
        <title>Comparative genomics of Chlamydomonas.</title>
        <authorList>
            <person name="Craig R.J."/>
            <person name="Hasan A.R."/>
            <person name="Ness R.W."/>
            <person name="Keightley P.D."/>
        </authorList>
    </citation>
    <scope>NUCLEOTIDE SEQUENCE</scope>
    <source>
        <strain evidence="8">CCAP 11/70</strain>
    </source>
</reference>
<feature type="transmembrane region" description="Helical" evidence="6">
    <location>
        <begin position="151"/>
        <end position="174"/>
    </location>
</feature>
<evidence type="ECO:0000259" key="7">
    <source>
        <dbReference type="Pfam" id="PF06803"/>
    </source>
</evidence>
<dbReference type="AlphaFoldDB" id="A0A836C426"/>
<keyword evidence="2 6" id="KW-0812">Transmembrane</keyword>
<dbReference type="OrthoDB" id="539193at2759"/>
<feature type="transmembrane region" description="Helical" evidence="6">
    <location>
        <begin position="82"/>
        <end position="99"/>
    </location>
</feature>
<feature type="transmembrane region" description="Helical" evidence="6">
    <location>
        <begin position="186"/>
        <end position="206"/>
    </location>
</feature>
<accession>A0A836C426</accession>
<evidence type="ECO:0000256" key="1">
    <source>
        <dbReference type="ARBA" id="ARBA00004127"/>
    </source>
</evidence>
<dbReference type="Pfam" id="PF06803">
    <property type="entry name" value="DUF1232"/>
    <property type="match status" value="1"/>
</dbReference>
<proteinExistence type="predicted"/>
<evidence type="ECO:0000256" key="5">
    <source>
        <dbReference type="SAM" id="MobiDB-lite"/>
    </source>
</evidence>
<feature type="transmembrane region" description="Helical" evidence="6">
    <location>
        <begin position="105"/>
        <end position="130"/>
    </location>
</feature>
<dbReference type="Proteomes" id="UP000612055">
    <property type="component" value="Unassembled WGS sequence"/>
</dbReference>
<keyword evidence="3 6" id="KW-1133">Transmembrane helix</keyword>
<evidence type="ECO:0000313" key="8">
    <source>
        <dbReference type="EMBL" id="KAG2499420.1"/>
    </source>
</evidence>